<name>A0A167ZLQ8_9HYPO</name>
<feature type="transmembrane region" description="Helical" evidence="2">
    <location>
        <begin position="1222"/>
        <end position="1241"/>
    </location>
</feature>
<feature type="compositionally biased region" description="Low complexity" evidence="1">
    <location>
        <begin position="831"/>
        <end position="845"/>
    </location>
</feature>
<evidence type="ECO:0000313" key="4">
    <source>
        <dbReference type="EMBL" id="KZZ92827.1"/>
    </source>
</evidence>
<feature type="region of interest" description="Disordered" evidence="1">
    <location>
        <begin position="36"/>
        <end position="57"/>
    </location>
</feature>
<feature type="transmembrane region" description="Helical" evidence="2">
    <location>
        <begin position="1189"/>
        <end position="1210"/>
    </location>
</feature>
<feature type="region of interest" description="Disordered" evidence="1">
    <location>
        <begin position="831"/>
        <end position="851"/>
    </location>
</feature>
<feature type="transmembrane region" description="Helical" evidence="2">
    <location>
        <begin position="1135"/>
        <end position="1157"/>
    </location>
</feature>
<keyword evidence="2" id="KW-0812">Transmembrane</keyword>
<keyword evidence="2" id="KW-1133">Transmembrane helix</keyword>
<dbReference type="EMBL" id="AZGY01000014">
    <property type="protein sequence ID" value="KZZ92827.1"/>
    <property type="molecule type" value="Genomic_DNA"/>
</dbReference>
<sequence length="1360" mass="136953">MASPRQRFFFFLPLLFSLAWSGSVLAFEQDAFHNFSRDGRDASPPPPQPRPAGIDDIMSRHTASTILGDGQLRRSYMALVSMLSDTSRDVASRYGLSELGMFSDHLDDHLHDVNANTDSAYRLDLRKRDDQPKNDNETAQNETGMLKDFRDLITELMKYREETAGDTNGDGSVGQVKLGLLGGLFGGLFGGGKKNGANNGAAAGGAAAGGGAAAAPAAGGGGGGGLLGGLANLIPGVGGAGGGAAGGGLFSGIISNVAGGIFNKLLSATGNGLAGTGFFGGVGVGEGAAQGLNLATADKSKAAGEKVAQDNNMKNTGLNPIVQNAAMGLSATAVKAVVGSGLISLPPLPVLAASLGNGIGSGGAMGLGLTQKNLMPSANGSSQVVDAVGSFGFGTAMSFLGNMNTSGGLASMLPNIDFAAAASTVGTGLGSGAALGLKLTNNTQVTPPAPASQSDIPGIAGTFAFDLSRSFTGSIDGSSVGSLIPTNLDIGGAALNVGTGLGSGAARGLKLTTQDVAPPKPQSNTDVPGIAGTFAFGLSNSFTDNAKINLNSLGTMLPPIDFGSAALNVGNGLGKGAALGLKLTTDETGGGPEMMPAGPTALSAADVPKIAGTFALGLSRSFTGAVNVSNLGLGNALPADFDLGGAVSGAGRGLGSGASAGLGLTNKNVSAPVAKSSSDIPGLAEAFTFALSNSFTDNVNISAQAKNVGAMLPPIDIAATAMNAGAGLGLGAARGLNLTTNRELAFPPPKTLNDFPGVAGTFLFGLSDSFTGGINTSDLFSKLKSGFGGGGDGPMMGGLDMNLTSLLTKYVAPAAAGLGKGLGKGAAIGLDLQPDAPADPAQPQPNGGPDIERITEGFAEGLSSRFLANGTTGKALKVLAESTNTTGSPTSLVMNLVASIDVARAVNGFTQGLITGGGDGIMAIGGINAVLNGTSTAPTAPVADTNITFNDSVGGAAIGLGQGLGSSGVVTLQKLLAKGVNLNPMLDSLAPNKTKTKREDTTDVVLFGRQANSSAPPQETPSPSPSSSMSLHLSNILNAEALTVITQKGVDVLTCDGVAGLFLVLAGFQKSGTLSVSDDPSKSNSSAVQGLIPDGTIRIYSEGNKFEIDGQKLRENLGGSMLRMLTTLTINDRPIGVFAVFLVLHIGGAILALLFLFPSVLTYDSLRDILVRLDRPGMLPTWPAKASRWVVMIVVAPSLVVIPIFGILAASSSNHFRTAHGILSIFTLLVAYAAVGLWFMAKPAVLPPGHNSIPANCPMDRWTYASKVCSQLLFALLLPTAGTGFADLNRVTLCLTRVVVPFDVAIMLGVGLGFVFVLAQYVTGAEMIMVFTTNRLAKKRSKELGSDGGRIQPVSEFPKA</sequence>
<feature type="signal peptide" evidence="3">
    <location>
        <begin position="1"/>
        <end position="26"/>
    </location>
</feature>
<keyword evidence="5" id="KW-1185">Reference proteome</keyword>
<evidence type="ECO:0000256" key="1">
    <source>
        <dbReference type="SAM" id="MobiDB-lite"/>
    </source>
</evidence>
<feature type="transmembrane region" description="Helical" evidence="2">
    <location>
        <begin position="1306"/>
        <end position="1332"/>
    </location>
</feature>
<feature type="chain" id="PRO_5007895035" evidence="3">
    <location>
        <begin position="27"/>
        <end position="1360"/>
    </location>
</feature>
<keyword evidence="3" id="KW-0732">Signal</keyword>
<feature type="region of interest" description="Disordered" evidence="1">
    <location>
        <begin position="1009"/>
        <end position="1030"/>
    </location>
</feature>
<feature type="transmembrane region" description="Helical" evidence="2">
    <location>
        <begin position="1262"/>
        <end position="1286"/>
    </location>
</feature>
<evidence type="ECO:0000256" key="2">
    <source>
        <dbReference type="SAM" id="Phobius"/>
    </source>
</evidence>
<dbReference type="OrthoDB" id="5148443at2759"/>
<evidence type="ECO:0000256" key="3">
    <source>
        <dbReference type="SAM" id="SignalP"/>
    </source>
</evidence>
<accession>A0A167ZLQ8</accession>
<evidence type="ECO:0000313" key="5">
    <source>
        <dbReference type="Proteomes" id="UP000078544"/>
    </source>
</evidence>
<proteinExistence type="predicted"/>
<organism evidence="4 5">
    <name type="scientific">Moelleriella libera RCEF 2490</name>
    <dbReference type="NCBI Taxonomy" id="1081109"/>
    <lineage>
        <taxon>Eukaryota</taxon>
        <taxon>Fungi</taxon>
        <taxon>Dikarya</taxon>
        <taxon>Ascomycota</taxon>
        <taxon>Pezizomycotina</taxon>
        <taxon>Sordariomycetes</taxon>
        <taxon>Hypocreomycetidae</taxon>
        <taxon>Hypocreales</taxon>
        <taxon>Clavicipitaceae</taxon>
        <taxon>Moelleriella</taxon>
    </lineage>
</organism>
<feature type="compositionally biased region" description="Basic and acidic residues" evidence="1">
    <location>
        <begin position="124"/>
        <end position="136"/>
    </location>
</feature>
<feature type="region of interest" description="Disordered" evidence="1">
    <location>
        <begin position="124"/>
        <end position="145"/>
    </location>
</feature>
<reference evidence="4 5" key="1">
    <citation type="journal article" date="2016" name="Genome Biol. Evol.">
        <title>Divergent and convergent evolution of fungal pathogenicity.</title>
        <authorList>
            <person name="Shang Y."/>
            <person name="Xiao G."/>
            <person name="Zheng P."/>
            <person name="Cen K."/>
            <person name="Zhan S."/>
            <person name="Wang C."/>
        </authorList>
    </citation>
    <scope>NUCLEOTIDE SEQUENCE [LARGE SCALE GENOMIC DNA]</scope>
    <source>
        <strain evidence="4 5">RCEF 2490</strain>
    </source>
</reference>
<keyword evidence="2" id="KW-0472">Membrane</keyword>
<comment type="caution">
    <text evidence="4">The sequence shown here is derived from an EMBL/GenBank/DDBJ whole genome shotgun (WGS) entry which is preliminary data.</text>
</comment>
<dbReference type="Proteomes" id="UP000078544">
    <property type="component" value="Unassembled WGS sequence"/>
</dbReference>
<protein>
    <submittedName>
        <fullName evidence="4">Uncharacterized protein</fullName>
    </submittedName>
</protein>
<gene>
    <name evidence="4" type="ORF">AAL_05859</name>
</gene>